<dbReference type="Proteomes" id="UP001417504">
    <property type="component" value="Unassembled WGS sequence"/>
</dbReference>
<organism evidence="5 6">
    <name type="scientific">Stephania japonica</name>
    <dbReference type="NCBI Taxonomy" id="461633"/>
    <lineage>
        <taxon>Eukaryota</taxon>
        <taxon>Viridiplantae</taxon>
        <taxon>Streptophyta</taxon>
        <taxon>Embryophyta</taxon>
        <taxon>Tracheophyta</taxon>
        <taxon>Spermatophyta</taxon>
        <taxon>Magnoliopsida</taxon>
        <taxon>Ranunculales</taxon>
        <taxon>Menispermaceae</taxon>
        <taxon>Menispermoideae</taxon>
        <taxon>Cissampelideae</taxon>
        <taxon>Stephania</taxon>
    </lineage>
</organism>
<evidence type="ECO:0000256" key="1">
    <source>
        <dbReference type="ARBA" id="ARBA00007109"/>
    </source>
</evidence>
<feature type="compositionally biased region" description="Basic and acidic residues" evidence="2">
    <location>
        <begin position="222"/>
        <end position="239"/>
    </location>
</feature>
<keyword evidence="6" id="KW-1185">Reference proteome</keyword>
<dbReference type="AlphaFoldDB" id="A0AAP0ILL9"/>
<feature type="domain" description="Di19 C-terminal" evidence="4">
    <location>
        <begin position="159"/>
        <end position="249"/>
    </location>
</feature>
<dbReference type="EMBL" id="JBBNAE010000006">
    <property type="protein sequence ID" value="KAK9117315.1"/>
    <property type="molecule type" value="Genomic_DNA"/>
</dbReference>
<comment type="caution">
    <text evidence="5">The sequence shown here is derived from an EMBL/GenBank/DDBJ whole genome shotgun (WGS) entry which is preliminary data.</text>
</comment>
<accession>A0AAP0ILL9</accession>
<evidence type="ECO:0008006" key="7">
    <source>
        <dbReference type="Google" id="ProtNLM"/>
    </source>
</evidence>
<name>A0AAP0ILL9_9MAGN</name>
<dbReference type="PANTHER" id="PTHR31875:SF24">
    <property type="entry name" value="PROTEIN DEHYDRATION-INDUCED 19 HOMOLOG 5"/>
    <property type="match status" value="1"/>
</dbReference>
<dbReference type="Pfam" id="PF14571">
    <property type="entry name" value="Di19_C"/>
    <property type="match status" value="1"/>
</dbReference>
<comment type="similarity">
    <text evidence="1">Belongs to the Di19 family.</text>
</comment>
<evidence type="ECO:0000259" key="3">
    <source>
        <dbReference type="Pfam" id="PF05605"/>
    </source>
</evidence>
<evidence type="ECO:0000259" key="4">
    <source>
        <dbReference type="Pfam" id="PF14571"/>
    </source>
</evidence>
<dbReference type="InterPro" id="IPR008598">
    <property type="entry name" value="Di19_Zn-bd"/>
</dbReference>
<protein>
    <recommendedName>
        <fullName evidence="7">Drought induced 19 protein type zinc-binding domain-containing protein</fullName>
    </recommendedName>
</protein>
<reference evidence="5 6" key="1">
    <citation type="submission" date="2024-01" db="EMBL/GenBank/DDBJ databases">
        <title>Genome assemblies of Stephania.</title>
        <authorList>
            <person name="Yang L."/>
        </authorList>
    </citation>
    <scope>NUCLEOTIDE SEQUENCE [LARGE SCALE GENOMIC DNA]</scope>
    <source>
        <strain evidence="5">QJT</strain>
        <tissue evidence="5">Leaf</tissue>
    </source>
</reference>
<evidence type="ECO:0000256" key="2">
    <source>
        <dbReference type="SAM" id="MobiDB-lite"/>
    </source>
</evidence>
<dbReference type="InterPro" id="IPR027935">
    <property type="entry name" value="Di19_C"/>
</dbReference>
<proteinExistence type="inferred from homology"/>
<evidence type="ECO:0000313" key="5">
    <source>
        <dbReference type="EMBL" id="KAK9117315.1"/>
    </source>
</evidence>
<dbReference type="PANTHER" id="PTHR31875">
    <property type="entry name" value="PROTEIN DEHYDRATION-INDUCED 19"/>
    <property type="match status" value="1"/>
</dbReference>
<dbReference type="InterPro" id="IPR033347">
    <property type="entry name" value="Di19"/>
</dbReference>
<evidence type="ECO:0000313" key="6">
    <source>
        <dbReference type="Proteomes" id="UP001417504"/>
    </source>
</evidence>
<feature type="region of interest" description="Disordered" evidence="2">
    <location>
        <begin position="195"/>
        <end position="240"/>
    </location>
</feature>
<feature type="domain" description="Di19 zinc-binding" evidence="3">
    <location>
        <begin position="85"/>
        <end position="137"/>
    </location>
</feature>
<gene>
    <name evidence="5" type="ORF">Sjap_016262</name>
</gene>
<dbReference type="Pfam" id="PF05605">
    <property type="entry name" value="zf-Di19"/>
    <property type="match status" value="1"/>
</dbReference>
<feature type="compositionally biased region" description="Polar residues" evidence="2">
    <location>
        <begin position="212"/>
        <end position="221"/>
    </location>
</feature>
<sequence length="250" mass="27973">MDVDFWAARVRSTKHINAVQASRLFSGANWVVSLVFMEDLDLGIWVLWCVVWIWDWIWIVSCGICCVDTHLCLDDSEGDDDVRATFPCPFCYVDVEVSLLSTHLQDEHCFDVKNAVCPLCAANLGKDLVGHFTMRHSHMLKRRRKSQRSGFLTKGAAALGSELRELTYFLGVATKIGRENAPDLAPDPLLSPFLPVAPSDAQEPSAVVGEPNQETKSIVSSKSHEAQEQDNQEKSERAEFSQQLIMSTIF</sequence>